<gene>
    <name evidence="1" type="ORF">KHM83_12805</name>
</gene>
<reference evidence="1 2" key="1">
    <citation type="submission" date="2021-05" db="EMBL/GenBank/DDBJ databases">
        <title>Fusibacter ferrireducens sp. nov., an anaerobic, sulfur- and Fe-reducing bacterium isolated from the mangrove sediment.</title>
        <authorList>
            <person name="Qiu D."/>
        </authorList>
    </citation>
    <scope>NUCLEOTIDE SEQUENCE [LARGE SCALE GENOMIC DNA]</scope>
    <source>
        <strain evidence="1 2">DSM 12116</strain>
    </source>
</reference>
<organism evidence="1 2">
    <name type="scientific">Fusibacter paucivorans</name>
    <dbReference type="NCBI Taxonomy" id="76009"/>
    <lineage>
        <taxon>Bacteria</taxon>
        <taxon>Bacillati</taxon>
        <taxon>Bacillota</taxon>
        <taxon>Clostridia</taxon>
        <taxon>Eubacteriales</taxon>
        <taxon>Eubacteriales Family XII. Incertae Sedis</taxon>
        <taxon>Fusibacter</taxon>
    </lineage>
</organism>
<dbReference type="SUPFAM" id="SSF52833">
    <property type="entry name" value="Thioredoxin-like"/>
    <property type="match status" value="1"/>
</dbReference>
<protein>
    <submittedName>
        <fullName evidence="1">(2Fe-2S) ferredoxin domain-containing protein</fullName>
    </submittedName>
</protein>
<evidence type="ECO:0000313" key="2">
    <source>
        <dbReference type="Proteomes" id="UP000746471"/>
    </source>
</evidence>
<name>A0ABS5PRR8_9FIRM</name>
<sequence length="79" mass="8658">MMEIKVCIGSACHLKGSYDVIKTLQAYITKHGLENQINLKSSFCLGKCAEAVSVQIDEEDIISATPETIEGIINQRMKG</sequence>
<accession>A0ABS5PRR8</accession>
<dbReference type="RefSeq" id="WP_213237419.1">
    <property type="nucleotide sequence ID" value="NZ_JAHBCL010000022.1"/>
</dbReference>
<dbReference type="EMBL" id="JAHBCL010000022">
    <property type="protein sequence ID" value="MBS7527557.1"/>
    <property type="molecule type" value="Genomic_DNA"/>
</dbReference>
<dbReference type="InterPro" id="IPR036249">
    <property type="entry name" value="Thioredoxin-like_sf"/>
</dbReference>
<keyword evidence="2" id="KW-1185">Reference proteome</keyword>
<dbReference type="Pfam" id="PF01257">
    <property type="entry name" value="2Fe-2S_thioredx"/>
    <property type="match status" value="1"/>
</dbReference>
<dbReference type="CDD" id="cd02980">
    <property type="entry name" value="TRX_Fd_family"/>
    <property type="match status" value="1"/>
</dbReference>
<proteinExistence type="predicted"/>
<comment type="caution">
    <text evidence="1">The sequence shown here is derived from an EMBL/GenBank/DDBJ whole genome shotgun (WGS) entry which is preliminary data.</text>
</comment>
<dbReference type="Gene3D" id="3.40.30.10">
    <property type="entry name" value="Glutaredoxin"/>
    <property type="match status" value="1"/>
</dbReference>
<evidence type="ECO:0000313" key="1">
    <source>
        <dbReference type="EMBL" id="MBS7527557.1"/>
    </source>
</evidence>
<dbReference type="Proteomes" id="UP000746471">
    <property type="component" value="Unassembled WGS sequence"/>
</dbReference>